<evidence type="ECO:0000256" key="1">
    <source>
        <dbReference type="ARBA" id="ARBA00023015"/>
    </source>
</evidence>
<dbReference type="SMART" id="SM00422">
    <property type="entry name" value="HTH_MERR"/>
    <property type="match status" value="1"/>
</dbReference>
<proteinExistence type="predicted"/>
<evidence type="ECO:0000256" key="2">
    <source>
        <dbReference type="ARBA" id="ARBA00023125"/>
    </source>
</evidence>
<keyword evidence="1" id="KW-0805">Transcription regulation</keyword>
<keyword evidence="3" id="KW-0804">Transcription</keyword>
<dbReference type="PROSITE" id="PS50937">
    <property type="entry name" value="HTH_MERR_2"/>
    <property type="match status" value="1"/>
</dbReference>
<keyword evidence="7" id="KW-1185">Reference proteome</keyword>
<reference evidence="6 7" key="1">
    <citation type="submission" date="2022-11" db="EMBL/GenBank/DDBJ databases">
        <title>Minimal conservation of predation-associated metabolite biosynthetic gene clusters underscores biosynthetic potential of Myxococcota including descriptions for ten novel species: Archangium lansinium sp. nov., Myxococcus landrumus sp. nov., Nannocystis bai.</title>
        <authorList>
            <person name="Ahearne A."/>
            <person name="Stevens C."/>
            <person name="Dowd S."/>
        </authorList>
    </citation>
    <scope>NUCLEOTIDE SEQUENCE [LARGE SCALE GENOMIC DNA]</scope>
    <source>
        <strain evidence="6 7">BB15-2</strain>
    </source>
</reference>
<dbReference type="PANTHER" id="PTHR30204">
    <property type="entry name" value="REDOX-CYCLING DRUG-SENSING TRANSCRIPTIONAL ACTIVATOR SOXR"/>
    <property type="match status" value="1"/>
</dbReference>
<feature type="region of interest" description="Disordered" evidence="4">
    <location>
        <begin position="152"/>
        <end position="171"/>
    </location>
</feature>
<comment type="caution">
    <text evidence="6">The sequence shown here is derived from an EMBL/GenBank/DDBJ whole genome shotgun (WGS) entry which is preliminary data.</text>
</comment>
<dbReference type="PANTHER" id="PTHR30204:SF94">
    <property type="entry name" value="HEAVY METAL-DEPENDENT TRANSCRIPTIONAL REGULATOR HI_0293-RELATED"/>
    <property type="match status" value="1"/>
</dbReference>
<dbReference type="CDD" id="cd04785">
    <property type="entry name" value="HTH_CadR-PbrR-like"/>
    <property type="match status" value="1"/>
</dbReference>
<dbReference type="InterPro" id="IPR000551">
    <property type="entry name" value="MerR-type_HTH_dom"/>
</dbReference>
<dbReference type="Gene3D" id="1.10.1660.10">
    <property type="match status" value="1"/>
</dbReference>
<dbReference type="RefSeq" id="WP_272089146.1">
    <property type="nucleotide sequence ID" value="NZ_JAQNDL010000003.1"/>
</dbReference>
<accession>A0ABT5E450</accession>
<organism evidence="6 7">
    <name type="scientific">Nannocystis bainbridge</name>
    <dbReference type="NCBI Taxonomy" id="2995303"/>
    <lineage>
        <taxon>Bacteria</taxon>
        <taxon>Pseudomonadati</taxon>
        <taxon>Myxococcota</taxon>
        <taxon>Polyangia</taxon>
        <taxon>Nannocystales</taxon>
        <taxon>Nannocystaceae</taxon>
        <taxon>Nannocystis</taxon>
    </lineage>
</organism>
<evidence type="ECO:0000259" key="5">
    <source>
        <dbReference type="PROSITE" id="PS50937"/>
    </source>
</evidence>
<evidence type="ECO:0000313" key="7">
    <source>
        <dbReference type="Proteomes" id="UP001221686"/>
    </source>
</evidence>
<dbReference type="EMBL" id="JAQNDL010000003">
    <property type="protein sequence ID" value="MDC0720637.1"/>
    <property type="molecule type" value="Genomic_DNA"/>
</dbReference>
<feature type="domain" description="HTH merR-type" evidence="5">
    <location>
        <begin position="7"/>
        <end position="76"/>
    </location>
</feature>
<dbReference type="Pfam" id="PF13411">
    <property type="entry name" value="MerR_1"/>
    <property type="match status" value="1"/>
</dbReference>
<dbReference type="InterPro" id="IPR009061">
    <property type="entry name" value="DNA-bd_dom_put_sf"/>
</dbReference>
<name>A0ABT5E450_9BACT</name>
<protein>
    <submittedName>
        <fullName evidence="6">Helix-turn-helix domain-containing protein</fullName>
    </submittedName>
</protein>
<dbReference type="SUPFAM" id="SSF46955">
    <property type="entry name" value="Putative DNA-binding domain"/>
    <property type="match status" value="1"/>
</dbReference>
<sequence>MIRDDEQMTIGALGQATGVGAETIRYYERIELLPQPARTSGGYRVYRPEHVRRLNFIRRSRELGLSIDAVRELLSLASDRLRPCARVDRLVRDHIHDLDHKIEGLQKLRSALQRLADSCRGGGRVSECRILEALQEAEEALAGPDVECAEEDCAGRRASDKQPKPRRERRA</sequence>
<keyword evidence="2" id="KW-0238">DNA-binding</keyword>
<dbReference type="Proteomes" id="UP001221686">
    <property type="component" value="Unassembled WGS sequence"/>
</dbReference>
<evidence type="ECO:0000313" key="6">
    <source>
        <dbReference type="EMBL" id="MDC0720637.1"/>
    </source>
</evidence>
<evidence type="ECO:0000256" key="4">
    <source>
        <dbReference type="SAM" id="MobiDB-lite"/>
    </source>
</evidence>
<dbReference type="InterPro" id="IPR047057">
    <property type="entry name" value="MerR_fam"/>
</dbReference>
<evidence type="ECO:0000256" key="3">
    <source>
        <dbReference type="ARBA" id="ARBA00023163"/>
    </source>
</evidence>
<feature type="compositionally biased region" description="Basic and acidic residues" evidence="4">
    <location>
        <begin position="153"/>
        <end position="171"/>
    </location>
</feature>
<dbReference type="PRINTS" id="PR00040">
    <property type="entry name" value="HTHMERR"/>
</dbReference>
<gene>
    <name evidence="6" type="ORF">POL25_27280</name>
</gene>